<feature type="DNA-binding region" description="H-T-H motif" evidence="6">
    <location>
        <begin position="29"/>
        <end position="48"/>
    </location>
</feature>
<keyword evidence="9" id="KW-1185">Reference proteome</keyword>
<dbReference type="InterPro" id="IPR023769">
    <property type="entry name" value="NO_SlmA"/>
</dbReference>
<reference evidence="8 9" key="1">
    <citation type="submission" date="2019-02" db="EMBL/GenBank/DDBJ databases">
        <title>Halieaceae_genomes.</title>
        <authorList>
            <person name="Li S.-H."/>
        </authorList>
    </citation>
    <scope>NUCLEOTIDE SEQUENCE [LARGE SCALE GENOMIC DNA]</scope>
    <source>
        <strain evidence="8 9">JH123</strain>
    </source>
</reference>
<dbReference type="NCBIfam" id="NF007015">
    <property type="entry name" value="PRK09480.1"/>
    <property type="match status" value="1"/>
</dbReference>
<dbReference type="RefSeq" id="WP_279242466.1">
    <property type="nucleotide sequence ID" value="NZ_CP036501.1"/>
</dbReference>
<name>A0ABY6Q479_9GAMM</name>
<dbReference type="InterPro" id="IPR009057">
    <property type="entry name" value="Homeodomain-like_sf"/>
</dbReference>
<dbReference type="Proteomes" id="UP001317963">
    <property type="component" value="Chromosome"/>
</dbReference>
<evidence type="ECO:0000256" key="2">
    <source>
        <dbReference type="ARBA" id="ARBA00022618"/>
    </source>
</evidence>
<gene>
    <name evidence="5 8" type="primary">slmA</name>
    <name evidence="8" type="ORF">E0F26_02490</name>
</gene>
<dbReference type="PROSITE" id="PS01081">
    <property type="entry name" value="HTH_TETR_1"/>
    <property type="match status" value="1"/>
</dbReference>
<evidence type="ECO:0000256" key="5">
    <source>
        <dbReference type="HAMAP-Rule" id="MF_01839"/>
    </source>
</evidence>
<keyword evidence="1 5" id="KW-0963">Cytoplasm</keyword>
<dbReference type="InterPro" id="IPR001647">
    <property type="entry name" value="HTH_TetR"/>
</dbReference>
<dbReference type="Pfam" id="PF22276">
    <property type="entry name" value="SlmA-like_C"/>
    <property type="match status" value="1"/>
</dbReference>
<dbReference type="SUPFAM" id="SSF48498">
    <property type="entry name" value="Tetracyclin repressor-like, C-terminal domain"/>
    <property type="match status" value="1"/>
</dbReference>
<organism evidence="8 9">
    <name type="scientific">Candidatus Paraluminiphilus aquimaris</name>
    <dbReference type="NCBI Taxonomy" id="2518994"/>
    <lineage>
        <taxon>Bacteria</taxon>
        <taxon>Pseudomonadati</taxon>
        <taxon>Pseudomonadota</taxon>
        <taxon>Gammaproteobacteria</taxon>
        <taxon>Cellvibrionales</taxon>
        <taxon>Halieaceae</taxon>
        <taxon>Candidatus Paraluminiphilus</taxon>
    </lineage>
</organism>
<dbReference type="EMBL" id="CP036501">
    <property type="protein sequence ID" value="UZP73671.1"/>
    <property type="molecule type" value="Genomic_DNA"/>
</dbReference>
<dbReference type="Gene3D" id="1.10.357.10">
    <property type="entry name" value="Tetracycline Repressor, domain 2"/>
    <property type="match status" value="1"/>
</dbReference>
<evidence type="ECO:0000256" key="6">
    <source>
        <dbReference type="PROSITE-ProRule" id="PRU00335"/>
    </source>
</evidence>
<dbReference type="InterPro" id="IPR036271">
    <property type="entry name" value="Tet_transcr_reg_TetR-rel_C_sf"/>
</dbReference>
<proteinExistence type="inferred from homology"/>
<keyword evidence="4 5" id="KW-0131">Cell cycle</keyword>
<comment type="subunit">
    <text evidence="5">Homodimer. Interacts with FtsZ.</text>
</comment>
<evidence type="ECO:0000259" key="7">
    <source>
        <dbReference type="PROSITE" id="PS50977"/>
    </source>
</evidence>
<dbReference type="InterPro" id="IPR054580">
    <property type="entry name" value="SlmA-like_C"/>
</dbReference>
<keyword evidence="2 5" id="KW-0132">Cell division</keyword>
<evidence type="ECO:0000313" key="9">
    <source>
        <dbReference type="Proteomes" id="UP001317963"/>
    </source>
</evidence>
<feature type="domain" description="HTH tetR-type" evidence="7">
    <location>
        <begin position="6"/>
        <end position="66"/>
    </location>
</feature>
<dbReference type="Pfam" id="PF00440">
    <property type="entry name" value="TetR_N"/>
    <property type="match status" value="1"/>
</dbReference>
<comment type="similarity">
    <text evidence="5">Belongs to the nucleoid occlusion factor SlmA family.</text>
</comment>
<protein>
    <recommendedName>
        <fullName evidence="5">Nucleoid occlusion factor SlmA</fullName>
    </recommendedName>
</protein>
<keyword evidence="3 5" id="KW-0238">DNA-binding</keyword>
<evidence type="ECO:0000313" key="8">
    <source>
        <dbReference type="EMBL" id="UZP73671.1"/>
    </source>
</evidence>
<dbReference type="InterPro" id="IPR050624">
    <property type="entry name" value="HTH-type_Tx_Regulator"/>
</dbReference>
<dbReference type="HAMAP" id="MF_01839">
    <property type="entry name" value="NO_factor_SlmA"/>
    <property type="match status" value="1"/>
</dbReference>
<evidence type="ECO:0000256" key="4">
    <source>
        <dbReference type="ARBA" id="ARBA00023306"/>
    </source>
</evidence>
<sequence>MPKKQSGRKEQILQTLAEMLESSPGSKITTAKLAANLGVSEAALYRHFPSKTRMYESLIDFVEDTLFTRITQILNEEAKQLARCKKILTLYLIFCERNPGITRILSGDALMGEHERLRERVSQVYDRIETQLRQCLRMAEMEEGWRTAIPVNPAANMLLATAEGRIAQFVRSNFAQSPTEGWDDQWRIATSAIGIEVPKGG</sequence>
<dbReference type="PANTHER" id="PTHR43479:SF11">
    <property type="entry name" value="ACREF_ENVCD OPERON REPRESSOR-RELATED"/>
    <property type="match status" value="1"/>
</dbReference>
<dbReference type="SUPFAM" id="SSF46689">
    <property type="entry name" value="Homeodomain-like"/>
    <property type="match status" value="1"/>
</dbReference>
<accession>A0ABY6Q479</accession>
<dbReference type="InterPro" id="IPR023772">
    <property type="entry name" value="DNA-bd_HTH_TetR-type_CS"/>
</dbReference>
<evidence type="ECO:0000256" key="3">
    <source>
        <dbReference type="ARBA" id="ARBA00023125"/>
    </source>
</evidence>
<dbReference type="PANTHER" id="PTHR43479">
    <property type="entry name" value="ACREF/ENVCD OPERON REPRESSOR-RELATED"/>
    <property type="match status" value="1"/>
</dbReference>
<comment type="function">
    <text evidence="5">Required for nucleoid occlusion (NO) phenomenon, which prevents Z-ring formation and cell division over the nucleoid. Acts as a DNA-associated cell division inhibitor that binds simultaneously chromosomal DNA and FtsZ, and disrupts the assembly of FtsZ polymers. SlmA-DNA-binding sequences (SBS) are dispersed on non-Ter regions of the chromosome, preventing FtsZ polymerization at these regions.</text>
</comment>
<evidence type="ECO:0000256" key="1">
    <source>
        <dbReference type="ARBA" id="ARBA00022490"/>
    </source>
</evidence>
<comment type="subcellular location">
    <subcellularLocation>
        <location evidence="5">Cytoplasm</location>
        <location evidence="5">Nucleoid</location>
    </subcellularLocation>
</comment>
<dbReference type="PROSITE" id="PS50977">
    <property type="entry name" value="HTH_TETR_2"/>
    <property type="match status" value="1"/>
</dbReference>